<evidence type="ECO:0000256" key="7">
    <source>
        <dbReference type="SAM" id="MobiDB-lite"/>
    </source>
</evidence>
<gene>
    <name evidence="9" type="primary">uraD</name>
    <name evidence="9" type="ORF">ACFP7A_03835</name>
</gene>
<evidence type="ECO:0000259" key="8">
    <source>
        <dbReference type="Pfam" id="PF09349"/>
    </source>
</evidence>
<organism evidence="9 10">
    <name type="scientific">Sporolactobacillus kofuensis</name>
    <dbReference type="NCBI Taxonomy" id="269672"/>
    <lineage>
        <taxon>Bacteria</taxon>
        <taxon>Bacillati</taxon>
        <taxon>Bacillota</taxon>
        <taxon>Bacilli</taxon>
        <taxon>Bacillales</taxon>
        <taxon>Sporolactobacillaceae</taxon>
        <taxon>Sporolactobacillus</taxon>
    </lineage>
</organism>
<evidence type="ECO:0000256" key="5">
    <source>
        <dbReference type="ARBA" id="ARBA00022793"/>
    </source>
</evidence>
<dbReference type="PANTHER" id="PTHR43466:SF1">
    <property type="entry name" value="2-OXO-4-HYDROXY-4-CARBOXY-5-UREIDOIMIDAZOLINE DECARBOXYLASE-RELATED"/>
    <property type="match status" value="1"/>
</dbReference>
<name>A0ABW1WC86_9BACL</name>
<keyword evidence="10" id="KW-1185">Reference proteome</keyword>
<dbReference type="NCBIfam" id="TIGR03164">
    <property type="entry name" value="UHCUDC"/>
    <property type="match status" value="1"/>
</dbReference>
<evidence type="ECO:0000313" key="10">
    <source>
        <dbReference type="Proteomes" id="UP001596267"/>
    </source>
</evidence>
<dbReference type="EC" id="4.1.1.97" evidence="3"/>
<proteinExistence type="predicted"/>
<evidence type="ECO:0000256" key="1">
    <source>
        <dbReference type="ARBA" id="ARBA00001163"/>
    </source>
</evidence>
<comment type="pathway">
    <text evidence="2">Purine metabolism; urate degradation; (S)-allantoin from urate: step 3/3.</text>
</comment>
<evidence type="ECO:0000313" key="9">
    <source>
        <dbReference type="EMBL" id="MFC6385725.1"/>
    </source>
</evidence>
<dbReference type="InterPro" id="IPR018020">
    <property type="entry name" value="OHCU_decarboxylase"/>
</dbReference>
<keyword evidence="5" id="KW-0210">Decarboxylase</keyword>
<dbReference type="Pfam" id="PF09349">
    <property type="entry name" value="OHCU_decarbox"/>
    <property type="match status" value="1"/>
</dbReference>
<evidence type="ECO:0000256" key="6">
    <source>
        <dbReference type="ARBA" id="ARBA00023239"/>
    </source>
</evidence>
<dbReference type="GO" id="GO:0051997">
    <property type="term" value="F:2-oxo-4-hydroxy-4-carboxy-5-ureidoimidazoline decarboxylase activity"/>
    <property type="evidence" value="ECO:0007669"/>
    <property type="project" value="UniProtKB-EC"/>
</dbReference>
<evidence type="ECO:0000256" key="2">
    <source>
        <dbReference type="ARBA" id="ARBA00004754"/>
    </source>
</evidence>
<accession>A0ABW1WC86</accession>
<reference evidence="10" key="1">
    <citation type="journal article" date="2019" name="Int. J. Syst. Evol. Microbiol.">
        <title>The Global Catalogue of Microorganisms (GCM) 10K type strain sequencing project: providing services to taxonomists for standard genome sequencing and annotation.</title>
        <authorList>
            <consortium name="The Broad Institute Genomics Platform"/>
            <consortium name="The Broad Institute Genome Sequencing Center for Infectious Disease"/>
            <person name="Wu L."/>
            <person name="Ma J."/>
        </authorList>
    </citation>
    <scope>NUCLEOTIDE SEQUENCE [LARGE SCALE GENOMIC DNA]</scope>
    <source>
        <strain evidence="10">CCUG 42001</strain>
    </source>
</reference>
<sequence>MKLETLNRADSDHFVELLDGVFEHAPWIVKKIDHLRPFSSIDTLFRAIASALTTASYEQKEALINAHPRLGSSGKMTERSTREQQQAGLQNMEEEEATAFAKLNADYEKRFDLPFIMAVRGKTKSEIYAAMEKRIHNTKKKEFETAIDEILKITRFRLDDLLHEE</sequence>
<feature type="domain" description="Oxo-4-hydroxy-4-carboxy-5-ureidoimidazoline decarboxylase" evidence="8">
    <location>
        <begin position="7"/>
        <end position="159"/>
    </location>
</feature>
<keyword evidence="6 9" id="KW-0456">Lyase</keyword>
<dbReference type="InterPro" id="IPR036778">
    <property type="entry name" value="OHCU_decarboxylase_sf"/>
</dbReference>
<comment type="catalytic activity">
    <reaction evidence="1">
        <text>5-hydroxy-2-oxo-4-ureido-2,5-dihydro-1H-imidazole-5-carboxylate + H(+) = (S)-allantoin + CO2</text>
        <dbReference type="Rhea" id="RHEA:26301"/>
        <dbReference type="ChEBI" id="CHEBI:15378"/>
        <dbReference type="ChEBI" id="CHEBI:15678"/>
        <dbReference type="ChEBI" id="CHEBI:16526"/>
        <dbReference type="ChEBI" id="CHEBI:58639"/>
        <dbReference type="EC" id="4.1.1.97"/>
    </reaction>
</comment>
<dbReference type="Gene3D" id="1.10.3330.10">
    <property type="entry name" value="Oxo-4-hydroxy-4-carboxy-5-ureidoimidazoline decarboxylase"/>
    <property type="match status" value="1"/>
</dbReference>
<feature type="region of interest" description="Disordered" evidence="7">
    <location>
        <begin position="70"/>
        <end position="93"/>
    </location>
</feature>
<protein>
    <recommendedName>
        <fullName evidence="3">2-oxo-4-hydroxy-4-carboxy-5-ureidoimidazoline decarboxylase</fullName>
        <ecNumber evidence="3">4.1.1.97</ecNumber>
    </recommendedName>
</protein>
<evidence type="ECO:0000256" key="3">
    <source>
        <dbReference type="ARBA" id="ARBA00012257"/>
    </source>
</evidence>
<keyword evidence="4" id="KW-0659">Purine metabolism</keyword>
<evidence type="ECO:0000256" key="4">
    <source>
        <dbReference type="ARBA" id="ARBA00022631"/>
    </source>
</evidence>
<dbReference type="EMBL" id="JBHSTQ010000003">
    <property type="protein sequence ID" value="MFC6385725.1"/>
    <property type="molecule type" value="Genomic_DNA"/>
</dbReference>
<dbReference type="InterPro" id="IPR017580">
    <property type="entry name" value="OHCU_decarboxylase-1"/>
</dbReference>
<dbReference type="SUPFAM" id="SSF158694">
    <property type="entry name" value="UraD-Like"/>
    <property type="match status" value="1"/>
</dbReference>
<dbReference type="PANTHER" id="PTHR43466">
    <property type="entry name" value="2-OXO-4-HYDROXY-4-CARBOXY-5-UREIDOIMIDAZOLINE DECARBOXYLASE-RELATED"/>
    <property type="match status" value="1"/>
</dbReference>
<comment type="caution">
    <text evidence="9">The sequence shown here is derived from an EMBL/GenBank/DDBJ whole genome shotgun (WGS) entry which is preliminary data.</text>
</comment>
<dbReference type="RefSeq" id="WP_253052752.1">
    <property type="nucleotide sequence ID" value="NZ_JAMXWN010000002.1"/>
</dbReference>
<dbReference type="Proteomes" id="UP001596267">
    <property type="component" value="Unassembled WGS sequence"/>
</dbReference>